<dbReference type="VEuPathDB" id="TriTrypDB:TvY486_0907120"/>
<dbReference type="AlphaFoldDB" id="G0U3N4"/>
<feature type="compositionally biased region" description="Low complexity" evidence="2">
    <location>
        <begin position="497"/>
        <end position="511"/>
    </location>
</feature>
<feature type="compositionally biased region" description="Low complexity" evidence="2">
    <location>
        <begin position="354"/>
        <end position="460"/>
    </location>
</feature>
<dbReference type="OMA" id="EKYDQCL"/>
<dbReference type="GO" id="GO:0006508">
    <property type="term" value="P:proteolysis"/>
    <property type="evidence" value="ECO:0007669"/>
    <property type="project" value="InterPro"/>
</dbReference>
<organism evidence="4">
    <name type="scientific">Trypanosoma vivax (strain Y486)</name>
    <dbReference type="NCBI Taxonomy" id="1055687"/>
    <lineage>
        <taxon>Eukaryota</taxon>
        <taxon>Discoba</taxon>
        <taxon>Euglenozoa</taxon>
        <taxon>Kinetoplastea</taxon>
        <taxon>Metakinetoplastina</taxon>
        <taxon>Trypanosomatida</taxon>
        <taxon>Trypanosomatidae</taxon>
        <taxon>Trypanosoma</taxon>
        <taxon>Duttonella</taxon>
    </lineage>
</organism>
<evidence type="ECO:0000259" key="3">
    <source>
        <dbReference type="Pfam" id="PF00656"/>
    </source>
</evidence>
<dbReference type="InterPro" id="IPR050452">
    <property type="entry name" value="Metacaspase"/>
</dbReference>
<reference evidence="4" key="1">
    <citation type="journal article" date="2012" name="Proc. Natl. Acad. Sci. U.S.A.">
        <title>Antigenic diversity is generated by distinct evolutionary mechanisms in African trypanosome species.</title>
        <authorList>
            <person name="Jackson A.P."/>
            <person name="Berry A."/>
            <person name="Aslett M."/>
            <person name="Allison H.C."/>
            <person name="Burton P."/>
            <person name="Vavrova-Anderson J."/>
            <person name="Brown R."/>
            <person name="Browne H."/>
            <person name="Corton N."/>
            <person name="Hauser H."/>
            <person name="Gamble J."/>
            <person name="Gilderthorp R."/>
            <person name="Marcello L."/>
            <person name="McQuillan J."/>
            <person name="Otto T.D."/>
            <person name="Quail M.A."/>
            <person name="Sanders M.J."/>
            <person name="van Tonder A."/>
            <person name="Ginger M.L."/>
            <person name="Field M.C."/>
            <person name="Barry J.D."/>
            <person name="Hertz-Fowler C."/>
            <person name="Berriman M."/>
        </authorList>
    </citation>
    <scope>NUCLEOTIDE SEQUENCE</scope>
    <source>
        <strain evidence="4">Y486</strain>
    </source>
</reference>
<feature type="region of interest" description="Disordered" evidence="2">
    <location>
        <begin position="346"/>
        <end position="522"/>
    </location>
</feature>
<feature type="compositionally biased region" description="Polar residues" evidence="2">
    <location>
        <begin position="461"/>
        <end position="477"/>
    </location>
</feature>
<evidence type="ECO:0000256" key="1">
    <source>
        <dbReference type="ARBA" id="ARBA00009005"/>
    </source>
</evidence>
<proteinExistence type="inferred from homology"/>
<feature type="domain" description="Peptidase C14 caspase" evidence="3">
    <location>
        <begin position="62"/>
        <end position="315"/>
    </location>
</feature>
<dbReference type="GO" id="GO:0004197">
    <property type="term" value="F:cysteine-type endopeptidase activity"/>
    <property type="evidence" value="ECO:0007669"/>
    <property type="project" value="InterPro"/>
</dbReference>
<sequence>MNILTDLFLGQVVPSIIPYLVNSIGTVQRPKRVDVRKELQRAHECRPSIPYRVPTLYTGGRVKALLIGINYTGKSGQLSGCVNDVRCMLSALHNISFPITDCCILVDEEGFRGNTAEPTRANILKHMAWLVYDTRPGDVLFFHYSGHGTQTKSTKGSPEKYDQCLVPLDYDGEGAILDDDLFDLLVKHLPAGVRMTAVFDCCHSASLLDLPFSFVGNNSALSSSRKEMRMVRQDNFSRGDVVMFSGCEDSGTSADVANTSSFGNGGRAAGGAATQAFIWTLLNTHQLNYADIFLKTRDLLRKKKFKQVPQMSSSKPVDLYKPFSLFGPITVDNSVAQQYQHWLNASAQPPYPPQQHAYPQQQRHHAYPPQQHHAYPPQQQHAYPPQQQHAYPPQQQHAYPPQQHHAYPPPQHHAYAPQQQHAYPPQQHHAYPPQQQHAYPPQQHHAYPPQQQHAYPQQRQDAQGHSSAQGNIEQPAQLSAYAVGSNGSTIRPSVLPPTQYKQSTKSSSSYPIDIYTKKDGHK</sequence>
<dbReference type="Gene3D" id="3.40.50.12660">
    <property type="match status" value="1"/>
</dbReference>
<dbReference type="PANTHER" id="PTHR48104:SF30">
    <property type="entry name" value="METACASPASE-1"/>
    <property type="match status" value="1"/>
</dbReference>
<dbReference type="InterPro" id="IPR011600">
    <property type="entry name" value="Pept_C14_caspase"/>
</dbReference>
<dbReference type="Pfam" id="PF00656">
    <property type="entry name" value="Peptidase_C14"/>
    <property type="match status" value="1"/>
</dbReference>
<gene>
    <name evidence="4" type="ORF">TVY486_0907120</name>
</gene>
<evidence type="ECO:0000313" key="4">
    <source>
        <dbReference type="EMBL" id="CCC50891.1"/>
    </source>
</evidence>
<protein>
    <submittedName>
        <fullName evidence="4">Putative metacaspase 5</fullName>
    </submittedName>
</protein>
<dbReference type="EMBL" id="HE573025">
    <property type="protein sequence ID" value="CCC50891.1"/>
    <property type="molecule type" value="Genomic_DNA"/>
</dbReference>
<dbReference type="PANTHER" id="PTHR48104">
    <property type="entry name" value="METACASPASE-4"/>
    <property type="match status" value="1"/>
</dbReference>
<comment type="similarity">
    <text evidence="1">Belongs to the peptidase C14B family.</text>
</comment>
<dbReference type="GO" id="GO:0005737">
    <property type="term" value="C:cytoplasm"/>
    <property type="evidence" value="ECO:0007669"/>
    <property type="project" value="TreeGrafter"/>
</dbReference>
<evidence type="ECO:0000256" key="2">
    <source>
        <dbReference type="SAM" id="MobiDB-lite"/>
    </source>
</evidence>
<name>G0U3N4_TRYVY</name>
<accession>G0U3N4</accession>